<keyword evidence="1" id="KW-0547">Nucleotide-binding</keyword>
<sequence>MRSLPGLYKRVVSGSSDDALLADLFGIDSRYSVQAEEKRQRLAQLESAVPRGAATPEEIDECHGVQQAVASPFTARVDEAARRISRA</sequence>
<dbReference type="EMBL" id="AOSG01000009">
    <property type="protein sequence ID" value="EOR72513.1"/>
    <property type="molecule type" value="Genomic_DNA"/>
</dbReference>
<evidence type="ECO:0000313" key="1">
    <source>
        <dbReference type="EMBL" id="EOR72513.1"/>
    </source>
</evidence>
<organism evidence="1 2">
    <name type="scientific">Thermobifida fusca TM51</name>
    <dbReference type="NCBI Taxonomy" id="1169414"/>
    <lineage>
        <taxon>Bacteria</taxon>
        <taxon>Bacillati</taxon>
        <taxon>Actinomycetota</taxon>
        <taxon>Actinomycetes</taxon>
        <taxon>Streptosporangiales</taxon>
        <taxon>Nocardiopsidaceae</taxon>
        <taxon>Thermobifida</taxon>
    </lineage>
</organism>
<proteinExistence type="predicted"/>
<dbReference type="GO" id="GO:0005524">
    <property type="term" value="F:ATP binding"/>
    <property type="evidence" value="ECO:0007669"/>
    <property type="project" value="UniProtKB-KW"/>
</dbReference>
<keyword evidence="2" id="KW-1185">Reference proteome</keyword>
<protein>
    <submittedName>
        <fullName evidence="1">ATP-binding protein</fullName>
    </submittedName>
</protein>
<dbReference type="AlphaFoldDB" id="A0A9P2WSB5"/>
<name>A0A9P2WSB5_THEFU</name>
<reference evidence="1 2" key="1">
    <citation type="journal article" date="2013" name="Genome Announc.">
        <title>Draft Genome Sequence of the Lignocellulose Decomposer Thermobifida fusca Strain TM51.</title>
        <authorList>
            <person name="Toth A."/>
            <person name="Barna T."/>
            <person name="Nagy I."/>
            <person name="Horvath B."/>
            <person name="Nagy I."/>
            <person name="Tancsics A."/>
            <person name="Kriszt B."/>
            <person name="Baka E."/>
            <person name="Fekete C."/>
            <person name="Kukolya J."/>
        </authorList>
    </citation>
    <scope>NUCLEOTIDE SEQUENCE [LARGE SCALE GENOMIC DNA]</scope>
    <source>
        <strain evidence="1 2">TM51</strain>
    </source>
</reference>
<accession>A0A9P2WSB5</accession>
<evidence type="ECO:0000313" key="2">
    <source>
        <dbReference type="Proteomes" id="UP000014184"/>
    </source>
</evidence>
<gene>
    <name evidence="1" type="ORF">TM51_02300</name>
</gene>
<comment type="caution">
    <text evidence="1">The sequence shown here is derived from an EMBL/GenBank/DDBJ whole genome shotgun (WGS) entry which is preliminary data.</text>
</comment>
<keyword evidence="1" id="KW-0067">ATP-binding</keyword>
<dbReference type="RefSeq" id="WP_011290841.1">
    <property type="nucleotide sequence ID" value="NZ_AOSG01000009.1"/>
</dbReference>
<dbReference type="Proteomes" id="UP000014184">
    <property type="component" value="Unassembled WGS sequence"/>
</dbReference>